<sequence>MDPKVQKSIDGVAACPTSTLLSKYPTYFPSHHNARNKACVVDVGHTRQPGHGKGLALLQAQGKAILFRRKLAEFCTHSRHTRGKGISLCSPKAVYIQKGPSQLDDAA</sequence>
<name>A0ABQ7GJD3_DUNSA</name>
<dbReference type="Proteomes" id="UP000815325">
    <property type="component" value="Unassembled WGS sequence"/>
</dbReference>
<proteinExistence type="predicted"/>
<comment type="caution">
    <text evidence="1">The sequence shown here is derived from an EMBL/GenBank/DDBJ whole genome shotgun (WGS) entry which is preliminary data.</text>
</comment>
<gene>
    <name evidence="1" type="ORF">DUNSADRAFT_8494</name>
</gene>
<reference evidence="1" key="1">
    <citation type="submission" date="2017-08" db="EMBL/GenBank/DDBJ databases">
        <authorList>
            <person name="Polle J.E."/>
            <person name="Barry K."/>
            <person name="Cushman J."/>
            <person name="Schmutz J."/>
            <person name="Tran D."/>
            <person name="Hathwaick L.T."/>
            <person name="Yim W.C."/>
            <person name="Jenkins J."/>
            <person name="Mckie-Krisberg Z.M."/>
            <person name="Prochnik S."/>
            <person name="Lindquist E."/>
            <person name="Dockter R.B."/>
            <person name="Adam C."/>
            <person name="Molina H."/>
            <person name="Bunkerborg J."/>
            <person name="Jin E."/>
            <person name="Buchheim M."/>
            <person name="Magnuson J."/>
        </authorList>
    </citation>
    <scope>NUCLEOTIDE SEQUENCE</scope>
    <source>
        <strain evidence="1">CCAP 19/18</strain>
    </source>
</reference>
<evidence type="ECO:0000313" key="2">
    <source>
        <dbReference type="Proteomes" id="UP000815325"/>
    </source>
</evidence>
<keyword evidence="2" id="KW-1185">Reference proteome</keyword>
<protein>
    <recommendedName>
        <fullName evidence="3">Encoded protein</fullName>
    </recommendedName>
</protein>
<dbReference type="EMBL" id="MU069741">
    <property type="protein sequence ID" value="KAF5834724.1"/>
    <property type="molecule type" value="Genomic_DNA"/>
</dbReference>
<evidence type="ECO:0008006" key="3">
    <source>
        <dbReference type="Google" id="ProtNLM"/>
    </source>
</evidence>
<organism evidence="1 2">
    <name type="scientific">Dunaliella salina</name>
    <name type="common">Green alga</name>
    <name type="synonym">Protococcus salinus</name>
    <dbReference type="NCBI Taxonomy" id="3046"/>
    <lineage>
        <taxon>Eukaryota</taxon>
        <taxon>Viridiplantae</taxon>
        <taxon>Chlorophyta</taxon>
        <taxon>core chlorophytes</taxon>
        <taxon>Chlorophyceae</taxon>
        <taxon>CS clade</taxon>
        <taxon>Chlamydomonadales</taxon>
        <taxon>Dunaliellaceae</taxon>
        <taxon>Dunaliella</taxon>
    </lineage>
</organism>
<evidence type="ECO:0000313" key="1">
    <source>
        <dbReference type="EMBL" id="KAF5834724.1"/>
    </source>
</evidence>
<accession>A0ABQ7GJD3</accession>